<evidence type="ECO:0000256" key="1">
    <source>
        <dbReference type="ARBA" id="ARBA00002154"/>
    </source>
</evidence>
<reference evidence="10" key="2">
    <citation type="submission" date="2025-09" db="UniProtKB">
        <authorList>
            <consortium name="Ensembl"/>
        </authorList>
    </citation>
    <scope>IDENTIFICATION</scope>
</reference>
<organism evidence="10 11">
    <name type="scientific">Chelydra serpentina</name>
    <name type="common">Snapping turtle</name>
    <name type="synonym">Testudo serpentina</name>
    <dbReference type="NCBI Taxonomy" id="8475"/>
    <lineage>
        <taxon>Eukaryota</taxon>
        <taxon>Metazoa</taxon>
        <taxon>Chordata</taxon>
        <taxon>Craniata</taxon>
        <taxon>Vertebrata</taxon>
        <taxon>Euteleostomi</taxon>
        <taxon>Archelosauria</taxon>
        <taxon>Testudinata</taxon>
        <taxon>Testudines</taxon>
        <taxon>Cryptodira</taxon>
        <taxon>Durocryptodira</taxon>
        <taxon>Americhelydia</taxon>
        <taxon>Chelydroidea</taxon>
        <taxon>Chelydridae</taxon>
        <taxon>Chelydra</taxon>
    </lineage>
</organism>
<evidence type="ECO:0000256" key="2">
    <source>
        <dbReference type="ARBA" id="ARBA00004614"/>
    </source>
</evidence>
<evidence type="ECO:0000256" key="4">
    <source>
        <dbReference type="ARBA" id="ARBA00022692"/>
    </source>
</evidence>
<evidence type="ECO:0000313" key="10">
    <source>
        <dbReference type="Ensembl" id="ENSCSRP00000002608.1"/>
    </source>
</evidence>
<evidence type="ECO:0000313" key="11">
    <source>
        <dbReference type="Proteomes" id="UP000694403"/>
    </source>
</evidence>
<dbReference type="PANTHER" id="PTHR13229">
    <property type="entry name" value="PROTEIN KISH-A"/>
    <property type="match status" value="1"/>
</dbReference>
<evidence type="ECO:0000256" key="3">
    <source>
        <dbReference type="ARBA" id="ARBA00008961"/>
    </source>
</evidence>
<accession>A0A8C3RPY1</accession>
<dbReference type="InterPro" id="IPR051523">
    <property type="entry name" value="KISH_domain"/>
</dbReference>
<dbReference type="Proteomes" id="UP000694403">
    <property type="component" value="Unplaced"/>
</dbReference>
<evidence type="ECO:0000256" key="5">
    <source>
        <dbReference type="ARBA" id="ARBA00022729"/>
    </source>
</evidence>
<keyword evidence="6 9" id="KW-1133">Transmembrane helix</keyword>
<protein>
    <recommendedName>
        <fullName evidence="9">Protein kish</fullName>
    </recommendedName>
</protein>
<dbReference type="GO" id="GO:0000139">
    <property type="term" value="C:Golgi membrane"/>
    <property type="evidence" value="ECO:0007669"/>
    <property type="project" value="UniProtKB-SubCell"/>
</dbReference>
<dbReference type="Pfam" id="PF06842">
    <property type="entry name" value="DUF1242"/>
    <property type="match status" value="1"/>
</dbReference>
<sequence length="53" mass="5943">MTHLCIFNFQSLLIVILLLVCTCAYLRSLAPILLDKNKTGLLGIFWMSAMIGE</sequence>
<keyword evidence="11" id="KW-1185">Reference proteome</keyword>
<keyword evidence="7" id="KW-0333">Golgi apparatus</keyword>
<evidence type="ECO:0000256" key="6">
    <source>
        <dbReference type="ARBA" id="ARBA00022989"/>
    </source>
</evidence>
<comment type="function">
    <text evidence="1 9">Involved in the early part of the secretory pathway.</text>
</comment>
<keyword evidence="8 9" id="KW-0472">Membrane</keyword>
<reference evidence="10" key="1">
    <citation type="submission" date="2025-08" db="UniProtKB">
        <authorList>
            <consortium name="Ensembl"/>
        </authorList>
    </citation>
    <scope>IDENTIFICATION</scope>
</reference>
<proteinExistence type="inferred from homology"/>
<dbReference type="AlphaFoldDB" id="A0A8C3RPY1"/>
<dbReference type="InterPro" id="IPR009653">
    <property type="entry name" value="Ksh1"/>
</dbReference>
<feature type="transmembrane region" description="Helical" evidence="9">
    <location>
        <begin position="6"/>
        <end position="26"/>
    </location>
</feature>
<evidence type="ECO:0000256" key="9">
    <source>
        <dbReference type="RuleBase" id="RU910717"/>
    </source>
</evidence>
<keyword evidence="5" id="KW-0732">Signal</keyword>
<comment type="similarity">
    <text evidence="3 9">Belongs to the KISH family.</text>
</comment>
<comment type="subcellular location">
    <subcellularLocation>
        <location evidence="2">Golgi apparatus membrane</location>
        <topology evidence="2">Single-pass type I membrane protein</topology>
    </subcellularLocation>
</comment>
<name>A0A8C3RPY1_CHESE</name>
<keyword evidence="4 9" id="KW-0812">Transmembrane</keyword>
<evidence type="ECO:0000256" key="8">
    <source>
        <dbReference type="ARBA" id="ARBA00023136"/>
    </source>
</evidence>
<dbReference type="Ensembl" id="ENSCSRT00000002701.1">
    <property type="protein sequence ID" value="ENSCSRP00000002608.1"/>
    <property type="gene ID" value="ENSCSRG00000001994.1"/>
</dbReference>
<evidence type="ECO:0000256" key="7">
    <source>
        <dbReference type="ARBA" id="ARBA00023034"/>
    </source>
</evidence>